<dbReference type="InterPro" id="IPR000330">
    <property type="entry name" value="SNF2_N"/>
</dbReference>
<proteinExistence type="predicted"/>
<reference evidence="5" key="2">
    <citation type="submission" date="2023-04" db="EMBL/GenBank/DDBJ databases">
        <authorList>
            <person name="Beletskiy A.V."/>
            <person name="Mardanov A.V."/>
            <person name="Ravin N.V."/>
        </authorList>
    </citation>
    <scope>NUCLEOTIDE SEQUENCE</scope>
    <source>
        <strain evidence="5">GKL-02</strain>
    </source>
</reference>
<dbReference type="InterPro" id="IPR014001">
    <property type="entry name" value="Helicase_ATP-bd"/>
</dbReference>
<gene>
    <name evidence="5" type="ORF">QJT81_04040</name>
</gene>
<evidence type="ECO:0000259" key="4">
    <source>
        <dbReference type="PROSITE" id="PS51194"/>
    </source>
</evidence>
<keyword evidence="2 5" id="KW-0547">Nucleotide-binding</keyword>
<name>A0AA95HCZ9_9GAMM</name>
<dbReference type="PANTHER" id="PTHR10799">
    <property type="entry name" value="SNF2/RAD54 HELICASE FAMILY"/>
    <property type="match status" value="1"/>
</dbReference>
<evidence type="ECO:0000256" key="1">
    <source>
        <dbReference type="ARBA" id="ARBA00022801"/>
    </source>
</evidence>
<evidence type="ECO:0000313" key="5">
    <source>
        <dbReference type="EMBL" id="WGZ95172.1"/>
    </source>
</evidence>
<dbReference type="InterPro" id="IPR038718">
    <property type="entry name" value="SNF2-like_sf"/>
</dbReference>
<dbReference type="GO" id="GO:0016787">
    <property type="term" value="F:hydrolase activity"/>
    <property type="evidence" value="ECO:0007669"/>
    <property type="project" value="UniProtKB-KW"/>
</dbReference>
<dbReference type="EMBL" id="CP124756">
    <property type="protein sequence ID" value="WGZ95172.1"/>
    <property type="molecule type" value="Genomic_DNA"/>
</dbReference>
<dbReference type="GO" id="GO:0004386">
    <property type="term" value="F:helicase activity"/>
    <property type="evidence" value="ECO:0007669"/>
    <property type="project" value="UniProtKB-KW"/>
</dbReference>
<organism evidence="5">
    <name type="scientific">Candidatus Thiothrix putei</name>
    <dbReference type="NCBI Taxonomy" id="3080811"/>
    <lineage>
        <taxon>Bacteria</taxon>
        <taxon>Pseudomonadati</taxon>
        <taxon>Pseudomonadota</taxon>
        <taxon>Gammaproteobacteria</taxon>
        <taxon>Thiotrichales</taxon>
        <taxon>Thiotrichaceae</taxon>
        <taxon>Thiothrix</taxon>
    </lineage>
</organism>
<keyword evidence="2 5" id="KW-0067">ATP-binding</keyword>
<dbReference type="Pfam" id="PF00271">
    <property type="entry name" value="Helicase_C"/>
    <property type="match status" value="1"/>
</dbReference>
<dbReference type="KEGG" id="tput:QJT81_04040"/>
<dbReference type="SMART" id="SM00487">
    <property type="entry name" value="DEXDc"/>
    <property type="match status" value="1"/>
</dbReference>
<dbReference type="InterPro" id="IPR022138">
    <property type="entry name" value="DUF3670"/>
</dbReference>
<dbReference type="CDD" id="cd18793">
    <property type="entry name" value="SF2_C_SNF"/>
    <property type="match status" value="1"/>
</dbReference>
<feature type="domain" description="Helicase C-terminal" evidence="4">
    <location>
        <begin position="883"/>
        <end position="1040"/>
    </location>
</feature>
<protein>
    <submittedName>
        <fullName evidence="5">DEAD/DEAH box helicase</fullName>
        <ecNumber evidence="5">3.6.4.-</ecNumber>
    </submittedName>
</protein>
<dbReference type="InterPro" id="IPR049730">
    <property type="entry name" value="SNF2/RAD54-like_C"/>
</dbReference>
<dbReference type="PROSITE" id="PS51194">
    <property type="entry name" value="HELICASE_CTER"/>
    <property type="match status" value="1"/>
</dbReference>
<dbReference type="Gene3D" id="3.40.50.300">
    <property type="entry name" value="P-loop containing nucleotide triphosphate hydrolases"/>
    <property type="match status" value="1"/>
</dbReference>
<dbReference type="FunFam" id="3.40.50.300:FF:000533">
    <property type="entry name" value="Helicase, Snf2 family"/>
    <property type="match status" value="1"/>
</dbReference>
<accession>A0AA95HCZ9</accession>
<keyword evidence="1 5" id="KW-0378">Hydrolase</keyword>
<dbReference type="Pfam" id="PF00176">
    <property type="entry name" value="SNF2-rel_dom"/>
    <property type="match status" value="1"/>
</dbReference>
<dbReference type="Pfam" id="PF12419">
    <property type="entry name" value="DUF3670"/>
    <property type="match status" value="1"/>
</dbReference>
<dbReference type="SMART" id="SM00490">
    <property type="entry name" value="HELICc"/>
    <property type="match status" value="1"/>
</dbReference>
<keyword evidence="2 5" id="KW-0347">Helicase</keyword>
<sequence>MDVCHGTWVPASDSDFNNHGQFIFWVETPAQPRSKIKEGIHPNHLSKDAALGDFLTSALSLNKATLLALQPKSATFHTTLPTHEGQPLPSMEMAQLTGEYPPDEYTWQTWAINGKAIGKPLLFLRELQFIASTKQPGFRLGSDLLFWMQYAQQLRNVIRQHQFLPVMKCHQPAGKKAHLSIDTGWSPVGSLYERGLQEFAAAMPGICTTVSSQAPTQATPANQPSGWEAVALLRHFSEQQLEELVASTSITKQVLQQLGDSWLLDAAGYTVSGIRKMVGADSGLTAEQWQQWYAWQRGIVGQTQDAGFVLGLRLHPADSGANAAWWLGFFVESSHDPSLKMELSEWWALSSAKQKQWQQHFGQQFERNLLVNLGHAARMCPLLWQGMESPQPTGLSLDLQTAYEFLKNDAAVLESAGFKIALPSWWTPQGRKRARIRIKASGKSAPSQAKDSGTGYFSLPSLVQYQYELSVGGETVTAQEWQALVNAKTPLVQFRGEWMELDSAQMEQLLALWQQQEQDGGSAASISDLLKQIAEADDHTTEFAFDEVLDDLLGRLQQQRGIELLDNPAGLQGQLRAYQKQGLSWLAAQEALGLNPCLADDMGLGKTIQVIALLLHERNQLTPEQQASLPPTLLIAPTSVLSNWQKEMEKFAPSLRSLIHHGSDRADKPKPFKEGAAAHDVVITSFTIARKDSALLKQQHWQRIVVDEAQNIKNPKSAQAKAIYALDAPHRIAMTGTPIENRLMDMWSLFHFLNPGYLGNATQFKRAYETPIQREGDAQRSSQLQRLIQPFILRRLKTDKSIIDDLPDKVEQKVYCNLTKEQASLYQAVVDDVQQQLEDAEGIQRKGLILSTLMKLKQICNHPAQFLQDGSAFTETRSHKLARLSEMVEEALEEADSLLLFTQFTEVGSQLEKLLREKHSCPVYYLHGGTSRQRREQMIGSFQDPDTPAGIFILSLKAGGVGITLTRANHVFHFDRWWNPAVENQATDRAYRIGQQKTVFAHKMVTLGTLEERIDKMLEDKQALANSIIGTDENWLTEMDNAAFRQLIQLNRSTIMEA</sequence>
<dbReference type="SUPFAM" id="SSF52540">
    <property type="entry name" value="P-loop containing nucleoside triphosphate hydrolases"/>
    <property type="match status" value="2"/>
</dbReference>
<dbReference type="Proteomes" id="UP001301326">
    <property type="component" value="Chromosome"/>
</dbReference>
<dbReference type="Gene3D" id="3.40.50.10810">
    <property type="entry name" value="Tandem AAA-ATPase domain"/>
    <property type="match status" value="1"/>
</dbReference>
<dbReference type="InterPro" id="IPR027417">
    <property type="entry name" value="P-loop_NTPase"/>
</dbReference>
<dbReference type="InterPro" id="IPR001650">
    <property type="entry name" value="Helicase_C-like"/>
</dbReference>
<feature type="domain" description="Helicase ATP-binding" evidence="3">
    <location>
        <begin position="587"/>
        <end position="756"/>
    </location>
</feature>
<reference evidence="5" key="1">
    <citation type="journal article" date="2023" name="Int. J. Mol. Sci.">
        <title>Metagenomics Revealed a New Genus 'Candidatus Thiocaldithrix dubininis' gen. nov., sp. nov. and a New Species 'Candidatus Thiothrix putei' sp. nov. in the Family Thiotrichaceae, Some Members of Which Have Traits of Both Na+- and H+-Motive Energetics.</title>
        <authorList>
            <person name="Ravin N.V."/>
            <person name="Muntyan M.S."/>
            <person name="Smolyakov D.D."/>
            <person name="Rudenko T.S."/>
            <person name="Beletsky A.V."/>
            <person name="Mardanov A.V."/>
            <person name="Grabovich M.Y."/>
        </authorList>
    </citation>
    <scope>NUCLEOTIDE SEQUENCE</scope>
    <source>
        <strain evidence="5">GKL-02</strain>
    </source>
</reference>
<dbReference type="PROSITE" id="PS51192">
    <property type="entry name" value="HELICASE_ATP_BIND_1"/>
    <property type="match status" value="1"/>
</dbReference>
<dbReference type="AlphaFoldDB" id="A0AA95HCZ9"/>
<dbReference type="CDD" id="cd18012">
    <property type="entry name" value="DEXQc_arch_SWI2_SNF2"/>
    <property type="match status" value="1"/>
</dbReference>
<dbReference type="EC" id="3.6.4.-" evidence="5"/>
<dbReference type="GO" id="GO:0005524">
    <property type="term" value="F:ATP binding"/>
    <property type="evidence" value="ECO:0007669"/>
    <property type="project" value="InterPro"/>
</dbReference>
<evidence type="ECO:0000256" key="2">
    <source>
        <dbReference type="ARBA" id="ARBA00022806"/>
    </source>
</evidence>
<evidence type="ECO:0000259" key="3">
    <source>
        <dbReference type="PROSITE" id="PS51192"/>
    </source>
</evidence>